<keyword evidence="2" id="KW-1185">Reference proteome</keyword>
<sequence length="52" mass="6185">MKLKEIWKEYECESVFNLSVLPEDIREKGTVVKFEPKSVIALKGEFPEYNRH</sequence>
<name>A0A1M6M7J8_9FIRM</name>
<dbReference type="RefSeq" id="WP_159434624.1">
    <property type="nucleotide sequence ID" value="NZ_FQZY01000017.1"/>
</dbReference>
<accession>A0A1M6M7J8</accession>
<evidence type="ECO:0000313" key="2">
    <source>
        <dbReference type="Proteomes" id="UP000184301"/>
    </source>
</evidence>
<dbReference type="Proteomes" id="UP000184301">
    <property type="component" value="Unassembled WGS sequence"/>
</dbReference>
<gene>
    <name evidence="1" type="ORF">SAMN02745243_01392</name>
</gene>
<dbReference type="STRING" id="1121950.SAMN02745243_01392"/>
<evidence type="ECO:0000313" key="1">
    <source>
        <dbReference type="EMBL" id="SHJ79426.1"/>
    </source>
</evidence>
<reference evidence="1 2" key="1">
    <citation type="submission" date="2016-11" db="EMBL/GenBank/DDBJ databases">
        <authorList>
            <person name="Jaros S."/>
            <person name="Januszkiewicz K."/>
            <person name="Wedrychowicz H."/>
        </authorList>
    </citation>
    <scope>NUCLEOTIDE SEQUENCE [LARGE SCALE GENOMIC DNA]</scope>
    <source>
        <strain evidence="1 2">DSM 15480</strain>
    </source>
</reference>
<protein>
    <submittedName>
        <fullName evidence="1">Uncharacterized protein</fullName>
    </submittedName>
</protein>
<dbReference type="OrthoDB" id="2043651at2"/>
<organism evidence="1 2">
    <name type="scientific">Hespellia stercorisuis DSM 15480</name>
    <dbReference type="NCBI Taxonomy" id="1121950"/>
    <lineage>
        <taxon>Bacteria</taxon>
        <taxon>Bacillati</taxon>
        <taxon>Bacillota</taxon>
        <taxon>Clostridia</taxon>
        <taxon>Lachnospirales</taxon>
        <taxon>Lachnospiraceae</taxon>
        <taxon>Hespellia</taxon>
    </lineage>
</organism>
<dbReference type="EMBL" id="FQZY01000017">
    <property type="protein sequence ID" value="SHJ79426.1"/>
    <property type="molecule type" value="Genomic_DNA"/>
</dbReference>
<dbReference type="AlphaFoldDB" id="A0A1M6M7J8"/>
<proteinExistence type="predicted"/>